<dbReference type="RefSeq" id="XP_014149458.1">
    <property type="nucleotide sequence ID" value="XM_014293983.1"/>
</dbReference>
<name>A0A0L0FGH8_9EUKA</name>
<dbReference type="AlphaFoldDB" id="A0A0L0FGH8"/>
<sequence>MGHNPRSARRHKSPRFNVDYGQRQNQLSNYDTTVSAPGTMIPWEARLKNLEESIRPQLDANVAQYQKKMRAAFDRKYQA</sequence>
<organism evidence="1 2">
    <name type="scientific">Sphaeroforma arctica JP610</name>
    <dbReference type="NCBI Taxonomy" id="667725"/>
    <lineage>
        <taxon>Eukaryota</taxon>
        <taxon>Ichthyosporea</taxon>
        <taxon>Ichthyophonida</taxon>
        <taxon>Sphaeroforma</taxon>
    </lineage>
</organism>
<evidence type="ECO:0000313" key="2">
    <source>
        <dbReference type="Proteomes" id="UP000054560"/>
    </source>
</evidence>
<evidence type="ECO:0000313" key="1">
    <source>
        <dbReference type="EMBL" id="KNC75556.1"/>
    </source>
</evidence>
<protein>
    <submittedName>
        <fullName evidence="1">Uncharacterized protein</fullName>
    </submittedName>
</protein>
<proteinExistence type="predicted"/>
<accession>A0A0L0FGH8</accession>
<dbReference type="Proteomes" id="UP000054560">
    <property type="component" value="Unassembled WGS sequence"/>
</dbReference>
<keyword evidence="2" id="KW-1185">Reference proteome</keyword>
<feature type="non-terminal residue" evidence="1">
    <location>
        <position position="79"/>
    </location>
</feature>
<dbReference type="GeneID" id="25912426"/>
<reference evidence="1 2" key="1">
    <citation type="submission" date="2011-02" db="EMBL/GenBank/DDBJ databases">
        <title>The Genome Sequence of Sphaeroforma arctica JP610.</title>
        <authorList>
            <consortium name="The Broad Institute Genome Sequencing Platform"/>
            <person name="Russ C."/>
            <person name="Cuomo C."/>
            <person name="Young S.K."/>
            <person name="Zeng Q."/>
            <person name="Gargeya S."/>
            <person name="Alvarado L."/>
            <person name="Berlin A."/>
            <person name="Chapman S.B."/>
            <person name="Chen Z."/>
            <person name="Freedman E."/>
            <person name="Gellesch M."/>
            <person name="Goldberg J."/>
            <person name="Griggs A."/>
            <person name="Gujja S."/>
            <person name="Heilman E."/>
            <person name="Heiman D."/>
            <person name="Howarth C."/>
            <person name="Mehta T."/>
            <person name="Neiman D."/>
            <person name="Pearson M."/>
            <person name="Roberts A."/>
            <person name="Saif S."/>
            <person name="Shea T."/>
            <person name="Shenoy N."/>
            <person name="Sisk P."/>
            <person name="Stolte C."/>
            <person name="Sykes S."/>
            <person name="White J."/>
            <person name="Yandava C."/>
            <person name="Burger G."/>
            <person name="Gray M.W."/>
            <person name="Holland P.W.H."/>
            <person name="King N."/>
            <person name="Lang F.B.F."/>
            <person name="Roger A.J."/>
            <person name="Ruiz-Trillo I."/>
            <person name="Haas B."/>
            <person name="Nusbaum C."/>
            <person name="Birren B."/>
        </authorList>
    </citation>
    <scope>NUCLEOTIDE SEQUENCE [LARGE SCALE GENOMIC DNA]</scope>
    <source>
        <strain evidence="1 2">JP610</strain>
    </source>
</reference>
<dbReference type="EMBL" id="KQ243552">
    <property type="protein sequence ID" value="KNC75556.1"/>
    <property type="molecule type" value="Genomic_DNA"/>
</dbReference>
<gene>
    <name evidence="1" type="ORF">SARC_11922</name>
</gene>